<evidence type="ECO:0000256" key="5">
    <source>
        <dbReference type="ARBA" id="ARBA00022989"/>
    </source>
</evidence>
<name>S9P690_CYSF2</name>
<dbReference type="InterPro" id="IPR037185">
    <property type="entry name" value="EmrE-like"/>
</dbReference>
<evidence type="ECO:0000256" key="8">
    <source>
        <dbReference type="RuleBase" id="RU003942"/>
    </source>
</evidence>
<evidence type="ECO:0000256" key="9">
    <source>
        <dbReference type="SAM" id="Phobius"/>
    </source>
</evidence>
<dbReference type="Pfam" id="PF00893">
    <property type="entry name" value="Multi_Drug_Res"/>
    <property type="match status" value="1"/>
</dbReference>
<keyword evidence="11" id="KW-1185">Reference proteome</keyword>
<comment type="caution">
    <text evidence="10">The sequence shown here is derived from an EMBL/GenBank/DDBJ whole genome shotgun (WGS) entry which is preliminary data.</text>
</comment>
<evidence type="ECO:0000256" key="1">
    <source>
        <dbReference type="ARBA" id="ARBA00004651"/>
    </source>
</evidence>
<feature type="transmembrane region" description="Helical" evidence="9">
    <location>
        <begin position="35"/>
        <end position="53"/>
    </location>
</feature>
<evidence type="ECO:0000256" key="4">
    <source>
        <dbReference type="ARBA" id="ARBA00022692"/>
    </source>
</evidence>
<keyword evidence="2" id="KW-0813">Transport</keyword>
<comment type="similarity">
    <text evidence="7 8">Belongs to the drug/metabolite transporter (DMT) superfamily. Small multidrug resistance (SMR) (TC 2.A.7.1) family.</text>
</comment>
<keyword evidence="4 8" id="KW-0812">Transmembrane</keyword>
<evidence type="ECO:0000256" key="7">
    <source>
        <dbReference type="ARBA" id="ARBA00038032"/>
    </source>
</evidence>
<proteinExistence type="inferred from homology"/>
<dbReference type="Gene3D" id="1.10.3730.20">
    <property type="match status" value="1"/>
</dbReference>
<dbReference type="GO" id="GO:0005886">
    <property type="term" value="C:plasma membrane"/>
    <property type="evidence" value="ECO:0007669"/>
    <property type="project" value="UniProtKB-SubCell"/>
</dbReference>
<dbReference type="GO" id="GO:0022857">
    <property type="term" value="F:transmembrane transporter activity"/>
    <property type="evidence" value="ECO:0007669"/>
    <property type="project" value="InterPro"/>
</dbReference>
<dbReference type="GO" id="GO:1990961">
    <property type="term" value="P:xenobiotic detoxification by transmembrane export across the plasma membrane"/>
    <property type="evidence" value="ECO:0007669"/>
    <property type="project" value="UniProtKB-ARBA"/>
</dbReference>
<reference evidence="10" key="1">
    <citation type="submission" date="2013-05" db="EMBL/GenBank/DDBJ databases">
        <title>Genome assembly of Cystobacter fuscus DSM 2262.</title>
        <authorList>
            <person name="Sharma G."/>
            <person name="Khatri I."/>
            <person name="Kaur C."/>
            <person name="Mayilraj S."/>
            <person name="Subramanian S."/>
        </authorList>
    </citation>
    <scope>NUCLEOTIDE SEQUENCE [LARGE SCALE GENOMIC DNA]</scope>
    <source>
        <strain evidence="10">DSM 2262</strain>
    </source>
</reference>
<keyword evidence="3" id="KW-1003">Cell membrane</keyword>
<comment type="subcellular location">
    <subcellularLocation>
        <location evidence="1 8">Cell membrane</location>
        <topology evidence="1 8">Multi-pass membrane protein</topology>
    </subcellularLocation>
</comment>
<accession>S9P690</accession>
<organism evidence="10 11">
    <name type="scientific">Cystobacter fuscus (strain ATCC 25194 / DSM 2262 / NBRC 100088 / M29)</name>
    <dbReference type="NCBI Taxonomy" id="1242864"/>
    <lineage>
        <taxon>Bacteria</taxon>
        <taxon>Pseudomonadati</taxon>
        <taxon>Myxococcota</taxon>
        <taxon>Myxococcia</taxon>
        <taxon>Myxococcales</taxon>
        <taxon>Cystobacterineae</taxon>
        <taxon>Archangiaceae</taxon>
        <taxon>Cystobacter</taxon>
    </lineage>
</organism>
<gene>
    <name evidence="10" type="ORF">D187_002071</name>
</gene>
<evidence type="ECO:0000313" key="11">
    <source>
        <dbReference type="Proteomes" id="UP000011682"/>
    </source>
</evidence>
<dbReference type="Proteomes" id="UP000011682">
    <property type="component" value="Unassembled WGS sequence"/>
</dbReference>
<evidence type="ECO:0000256" key="3">
    <source>
        <dbReference type="ARBA" id="ARBA00022475"/>
    </source>
</evidence>
<dbReference type="EMBL" id="ANAH02000014">
    <property type="protein sequence ID" value="EPX59985.1"/>
    <property type="molecule type" value="Genomic_DNA"/>
</dbReference>
<evidence type="ECO:0000256" key="2">
    <source>
        <dbReference type="ARBA" id="ARBA00022448"/>
    </source>
</evidence>
<evidence type="ECO:0000256" key="6">
    <source>
        <dbReference type="ARBA" id="ARBA00023136"/>
    </source>
</evidence>
<feature type="transmembrane region" description="Helical" evidence="9">
    <location>
        <begin position="6"/>
        <end position="23"/>
    </location>
</feature>
<keyword evidence="5 9" id="KW-1133">Transmembrane helix</keyword>
<protein>
    <submittedName>
        <fullName evidence="10">Ethidium bromide-methyl viologen resistance protein EmrE</fullName>
    </submittedName>
</protein>
<feature type="transmembrane region" description="Helical" evidence="9">
    <location>
        <begin position="91"/>
        <end position="112"/>
    </location>
</feature>
<dbReference type="InterPro" id="IPR000390">
    <property type="entry name" value="Small_drug/metabolite_transptr"/>
</dbReference>
<dbReference type="SUPFAM" id="SSF103481">
    <property type="entry name" value="Multidrug resistance efflux transporter EmrE"/>
    <property type="match status" value="1"/>
</dbReference>
<dbReference type="AlphaFoldDB" id="S9P690"/>
<dbReference type="PANTHER" id="PTHR30561">
    <property type="entry name" value="SMR FAMILY PROTON-DEPENDENT DRUG EFFLUX TRANSPORTER SUGE"/>
    <property type="match status" value="1"/>
</dbReference>
<dbReference type="FunFam" id="1.10.3730.20:FF:000001">
    <property type="entry name" value="Quaternary ammonium compound resistance transporter SugE"/>
    <property type="match status" value="1"/>
</dbReference>
<feature type="transmembrane region" description="Helical" evidence="9">
    <location>
        <begin position="65"/>
        <end position="84"/>
    </location>
</feature>
<sequence>MNPHVVNPYVLLGISILMEVVATSSLRASESFTRLVPSVVVVVGYGTAFYVMSHALKSLPLGFSYAVWSGVGTALTAMIGWFYFRDAFHWSGLVGIGLIIAGVVVLNVGGTVRH</sequence>
<dbReference type="PANTHER" id="PTHR30561:SF1">
    <property type="entry name" value="MULTIDRUG TRANSPORTER EMRE"/>
    <property type="match status" value="1"/>
</dbReference>
<dbReference type="InterPro" id="IPR045324">
    <property type="entry name" value="Small_multidrug_res"/>
</dbReference>
<dbReference type="eggNOG" id="COG2076">
    <property type="taxonomic scope" value="Bacteria"/>
</dbReference>
<evidence type="ECO:0000313" key="10">
    <source>
        <dbReference type="EMBL" id="EPX59985.1"/>
    </source>
</evidence>
<keyword evidence="6 9" id="KW-0472">Membrane</keyword>